<evidence type="ECO:0000256" key="1">
    <source>
        <dbReference type="ARBA" id="ARBA00004429"/>
    </source>
</evidence>
<dbReference type="AlphaFoldDB" id="A0A3A8B294"/>
<dbReference type="PANTHER" id="PTHR38674">
    <property type="entry name" value="ALKANE 1-MONOOXYGENASE 1"/>
    <property type="match status" value="1"/>
</dbReference>
<feature type="transmembrane region" description="Helical" evidence="12">
    <location>
        <begin position="201"/>
        <end position="219"/>
    </location>
</feature>
<keyword evidence="9" id="KW-0408">Iron</keyword>
<dbReference type="CDD" id="cd03512">
    <property type="entry name" value="Alkane-hydroxylase"/>
    <property type="match status" value="1"/>
</dbReference>
<accession>A0A3A8B294</accession>
<keyword evidence="7 12" id="KW-1133">Transmembrane helix</keyword>
<reference evidence="14 15" key="1">
    <citation type="submission" date="2018-09" db="EMBL/GenBank/DDBJ databases">
        <title>Roseovarius spongiae sp. nov., isolated from a marine sponge.</title>
        <authorList>
            <person name="Zhuang L."/>
            <person name="Luo L."/>
        </authorList>
    </citation>
    <scope>NUCLEOTIDE SEQUENCE [LARGE SCALE GENOMIC DNA]</scope>
    <source>
        <strain evidence="14 15">HN-E21</strain>
    </source>
</reference>
<evidence type="ECO:0000256" key="10">
    <source>
        <dbReference type="ARBA" id="ARBA00023033"/>
    </source>
</evidence>
<name>A0A3A8B294_9RHOB</name>
<feature type="transmembrane region" description="Helical" evidence="12">
    <location>
        <begin position="61"/>
        <end position="82"/>
    </location>
</feature>
<evidence type="ECO:0000256" key="4">
    <source>
        <dbReference type="ARBA" id="ARBA00022519"/>
    </source>
</evidence>
<keyword evidence="4" id="KW-0997">Cell inner membrane</keyword>
<evidence type="ECO:0000256" key="6">
    <source>
        <dbReference type="ARBA" id="ARBA00022723"/>
    </source>
</evidence>
<keyword evidence="3" id="KW-1003">Cell membrane</keyword>
<keyword evidence="10 14" id="KW-0503">Monooxygenase</keyword>
<evidence type="ECO:0000256" key="3">
    <source>
        <dbReference type="ARBA" id="ARBA00022475"/>
    </source>
</evidence>
<evidence type="ECO:0000259" key="13">
    <source>
        <dbReference type="Pfam" id="PF00487"/>
    </source>
</evidence>
<evidence type="ECO:0000313" key="15">
    <source>
        <dbReference type="Proteomes" id="UP000281128"/>
    </source>
</evidence>
<feature type="transmembrane region" description="Helical" evidence="12">
    <location>
        <begin position="94"/>
        <end position="116"/>
    </location>
</feature>
<keyword evidence="8" id="KW-0560">Oxidoreductase</keyword>
<dbReference type="PANTHER" id="PTHR38674:SF1">
    <property type="entry name" value="ALKANE 1-MONOOXYGENASE 1"/>
    <property type="match status" value="1"/>
</dbReference>
<dbReference type="Pfam" id="PF00487">
    <property type="entry name" value="FA_desaturase"/>
    <property type="match status" value="1"/>
</dbReference>
<dbReference type="InterPro" id="IPR033885">
    <property type="entry name" value="AlkB/XylM"/>
</dbReference>
<feature type="domain" description="Fatty acid desaturase" evidence="13">
    <location>
        <begin position="95"/>
        <end position="305"/>
    </location>
</feature>
<dbReference type="Proteomes" id="UP000281128">
    <property type="component" value="Unassembled WGS sequence"/>
</dbReference>
<dbReference type="OrthoDB" id="4759734at2"/>
<protein>
    <submittedName>
        <fullName evidence="14">Alkane 1-monooxygenase</fullName>
    </submittedName>
</protein>
<evidence type="ECO:0000256" key="12">
    <source>
        <dbReference type="SAM" id="Phobius"/>
    </source>
</evidence>
<comment type="similarity">
    <text evidence="2">Belongs to the fatty acid desaturase type 1 family. AlkB subfamily.</text>
</comment>
<comment type="subcellular location">
    <subcellularLocation>
        <location evidence="1">Cell inner membrane</location>
        <topology evidence="1">Multi-pass membrane protein</topology>
    </subcellularLocation>
</comment>
<keyword evidence="11 12" id="KW-0472">Membrane</keyword>
<dbReference type="GO" id="GO:0005886">
    <property type="term" value="C:plasma membrane"/>
    <property type="evidence" value="ECO:0007669"/>
    <property type="project" value="UniProtKB-SubCell"/>
</dbReference>
<dbReference type="GO" id="GO:0006629">
    <property type="term" value="P:lipid metabolic process"/>
    <property type="evidence" value="ECO:0007669"/>
    <property type="project" value="InterPro"/>
</dbReference>
<dbReference type="EMBL" id="RAPE01000004">
    <property type="protein sequence ID" value="RKF13413.1"/>
    <property type="molecule type" value="Genomic_DNA"/>
</dbReference>
<gene>
    <name evidence="14" type="ORF">D6850_14000</name>
</gene>
<comment type="caution">
    <text evidence="14">The sequence shown here is derived from an EMBL/GenBank/DDBJ whole genome shotgun (WGS) entry which is preliminary data.</text>
</comment>
<dbReference type="GO" id="GO:0046872">
    <property type="term" value="F:metal ion binding"/>
    <property type="evidence" value="ECO:0007669"/>
    <property type="project" value="UniProtKB-KW"/>
</dbReference>
<keyword evidence="6" id="KW-0479">Metal-binding</keyword>
<evidence type="ECO:0000256" key="2">
    <source>
        <dbReference type="ARBA" id="ARBA00010823"/>
    </source>
</evidence>
<evidence type="ECO:0000313" key="14">
    <source>
        <dbReference type="EMBL" id="RKF13413.1"/>
    </source>
</evidence>
<keyword evidence="5 12" id="KW-0812">Transmembrane</keyword>
<keyword evidence="15" id="KW-1185">Reference proteome</keyword>
<organism evidence="14 15">
    <name type="scientific">Roseovarius spongiae</name>
    <dbReference type="NCBI Taxonomy" id="2320272"/>
    <lineage>
        <taxon>Bacteria</taxon>
        <taxon>Pseudomonadati</taxon>
        <taxon>Pseudomonadota</taxon>
        <taxon>Alphaproteobacteria</taxon>
        <taxon>Rhodobacterales</taxon>
        <taxon>Roseobacteraceae</taxon>
        <taxon>Roseovarius</taxon>
    </lineage>
</organism>
<evidence type="ECO:0000256" key="8">
    <source>
        <dbReference type="ARBA" id="ARBA00023002"/>
    </source>
</evidence>
<proteinExistence type="inferred from homology"/>
<evidence type="ECO:0000256" key="11">
    <source>
        <dbReference type="ARBA" id="ARBA00023136"/>
    </source>
</evidence>
<evidence type="ECO:0000256" key="9">
    <source>
        <dbReference type="ARBA" id="ARBA00023004"/>
    </source>
</evidence>
<evidence type="ECO:0000256" key="5">
    <source>
        <dbReference type="ARBA" id="ARBA00022692"/>
    </source>
</evidence>
<sequence>MPLFALATLTPAALIAFGALQGGWAAALGLLYMTALVALMDRLIARAAINSDPEAEFPGSDALLAALGVAHFALLALVLWTVAGASGLHALPRAAIGIACGLVFGQISHPVAHELIHKRPRALRLLGRLVYTSLLTGHHASAHLRVHHVHVATAKDPNSPPMGTGFYRFALSAAPGSFRAGLAAESAMLTRGGKPRWRHPYLLYVGGGMAMIAGVALLAGWRGLMVYIALCLYAQMQILLSDYVQHYGLSRRTRTDGAPEPVGPQHSWNAPHWFSSAVTLNAPRHSDHHVTPSRAYPALQLDAERMPMLPRPLPVMAAVALVPPLWRRMMDARARRWN</sequence>
<dbReference type="InterPro" id="IPR005804">
    <property type="entry name" value="FA_desaturase_dom"/>
</dbReference>
<evidence type="ECO:0000256" key="7">
    <source>
        <dbReference type="ARBA" id="ARBA00022989"/>
    </source>
</evidence>
<dbReference type="GO" id="GO:0004497">
    <property type="term" value="F:monooxygenase activity"/>
    <property type="evidence" value="ECO:0007669"/>
    <property type="project" value="UniProtKB-KW"/>
</dbReference>